<keyword evidence="2 6" id="KW-0540">Nuclease</keyword>
<evidence type="ECO:0000256" key="1">
    <source>
        <dbReference type="ARBA" id="ARBA00022649"/>
    </source>
</evidence>
<comment type="caution">
    <text evidence="8">The sequence shown here is derived from an EMBL/GenBank/DDBJ whole genome shotgun (WGS) entry which is preliminary data.</text>
</comment>
<dbReference type="GO" id="GO:0000287">
    <property type="term" value="F:magnesium ion binding"/>
    <property type="evidence" value="ECO:0007669"/>
    <property type="project" value="UniProtKB-UniRule"/>
</dbReference>
<dbReference type="Proteomes" id="UP000295124">
    <property type="component" value="Unassembled WGS sequence"/>
</dbReference>
<dbReference type="GO" id="GO:0004540">
    <property type="term" value="F:RNA nuclease activity"/>
    <property type="evidence" value="ECO:0007669"/>
    <property type="project" value="InterPro"/>
</dbReference>
<feature type="domain" description="PIN" evidence="7">
    <location>
        <begin position="4"/>
        <end position="124"/>
    </location>
</feature>
<dbReference type="GO" id="GO:0016787">
    <property type="term" value="F:hydrolase activity"/>
    <property type="evidence" value="ECO:0007669"/>
    <property type="project" value="UniProtKB-KW"/>
</dbReference>
<reference evidence="8 9" key="1">
    <citation type="submission" date="2019-03" db="EMBL/GenBank/DDBJ databases">
        <title>Draft genome sequences of novel Actinobacteria.</title>
        <authorList>
            <person name="Sahin N."/>
            <person name="Ay H."/>
            <person name="Saygin H."/>
        </authorList>
    </citation>
    <scope>NUCLEOTIDE SEQUENCE [LARGE SCALE GENOMIC DNA]</scope>
    <source>
        <strain evidence="8 9">JCM 13523</strain>
    </source>
</reference>
<dbReference type="EMBL" id="SMKX01000006">
    <property type="protein sequence ID" value="TDD62556.1"/>
    <property type="molecule type" value="Genomic_DNA"/>
</dbReference>
<dbReference type="OrthoDB" id="4750219at2"/>
<dbReference type="SUPFAM" id="SSF88723">
    <property type="entry name" value="PIN domain-like"/>
    <property type="match status" value="1"/>
</dbReference>
<organism evidence="8 9">
    <name type="scientific">Kribbella antibiotica</name>
    <dbReference type="NCBI Taxonomy" id="190195"/>
    <lineage>
        <taxon>Bacteria</taxon>
        <taxon>Bacillati</taxon>
        <taxon>Actinomycetota</taxon>
        <taxon>Actinomycetes</taxon>
        <taxon>Propionibacteriales</taxon>
        <taxon>Kribbellaceae</taxon>
        <taxon>Kribbella</taxon>
    </lineage>
</organism>
<proteinExistence type="inferred from homology"/>
<feature type="binding site" evidence="6">
    <location>
        <position position="7"/>
    </location>
    <ligand>
        <name>Mg(2+)</name>
        <dbReference type="ChEBI" id="CHEBI:18420"/>
    </ligand>
</feature>
<gene>
    <name evidence="6" type="primary">vapC</name>
    <name evidence="8" type="ORF">E1263_03725</name>
</gene>
<dbReference type="InterPro" id="IPR029060">
    <property type="entry name" value="PIN-like_dom_sf"/>
</dbReference>
<dbReference type="InterPro" id="IPR022907">
    <property type="entry name" value="VapC_family"/>
</dbReference>
<evidence type="ECO:0000256" key="2">
    <source>
        <dbReference type="ARBA" id="ARBA00022722"/>
    </source>
</evidence>
<evidence type="ECO:0000256" key="5">
    <source>
        <dbReference type="ARBA" id="ARBA00022842"/>
    </source>
</evidence>
<name>A0A4R4ZW21_9ACTN</name>
<sequence length="137" mass="14863">MPIVYVDSSALIKRVVVEEESTGLLEFLDEHYQQGDLLVTSSLGRTEIARVVLRYASTPIVATDLLDEAMSGIDERPITADVLSLGRRITPPVLRTLDAIHLASALILDADVVVTYDDRLADACRGNSLAVAMPGRD</sequence>
<keyword evidence="6" id="KW-0800">Toxin</keyword>
<dbReference type="CDD" id="cd09874">
    <property type="entry name" value="PIN_MT3492-like"/>
    <property type="match status" value="1"/>
</dbReference>
<evidence type="ECO:0000259" key="7">
    <source>
        <dbReference type="Pfam" id="PF01850"/>
    </source>
</evidence>
<comment type="similarity">
    <text evidence="6">Belongs to the PINc/VapC protein family.</text>
</comment>
<keyword evidence="9" id="KW-1185">Reference proteome</keyword>
<dbReference type="Gene3D" id="3.40.50.1010">
    <property type="entry name" value="5'-nuclease"/>
    <property type="match status" value="1"/>
</dbReference>
<dbReference type="AlphaFoldDB" id="A0A4R4ZW21"/>
<dbReference type="RefSeq" id="WP_132165347.1">
    <property type="nucleotide sequence ID" value="NZ_SMKX01000006.1"/>
</dbReference>
<dbReference type="EC" id="3.1.-.-" evidence="6"/>
<keyword evidence="3 6" id="KW-0479">Metal-binding</keyword>
<comment type="function">
    <text evidence="6">Toxic component of a toxin-antitoxin (TA) system. An RNase.</text>
</comment>
<evidence type="ECO:0000256" key="6">
    <source>
        <dbReference type="HAMAP-Rule" id="MF_00265"/>
    </source>
</evidence>
<dbReference type="GO" id="GO:0090729">
    <property type="term" value="F:toxin activity"/>
    <property type="evidence" value="ECO:0007669"/>
    <property type="project" value="UniProtKB-KW"/>
</dbReference>
<protein>
    <recommendedName>
        <fullName evidence="6">Ribonuclease VapC</fullName>
        <shortName evidence="6">RNase VapC</shortName>
        <ecNumber evidence="6">3.1.-.-</ecNumber>
    </recommendedName>
    <alternativeName>
        <fullName evidence="6">Toxin VapC</fullName>
    </alternativeName>
</protein>
<evidence type="ECO:0000256" key="4">
    <source>
        <dbReference type="ARBA" id="ARBA00022801"/>
    </source>
</evidence>
<evidence type="ECO:0000313" key="8">
    <source>
        <dbReference type="EMBL" id="TDD62556.1"/>
    </source>
</evidence>
<dbReference type="InterPro" id="IPR002716">
    <property type="entry name" value="PIN_dom"/>
</dbReference>
<keyword evidence="5 6" id="KW-0460">Magnesium</keyword>
<dbReference type="HAMAP" id="MF_00265">
    <property type="entry name" value="VapC_Nob1"/>
    <property type="match status" value="1"/>
</dbReference>
<evidence type="ECO:0000256" key="3">
    <source>
        <dbReference type="ARBA" id="ARBA00022723"/>
    </source>
</evidence>
<keyword evidence="4 6" id="KW-0378">Hydrolase</keyword>
<comment type="cofactor">
    <cofactor evidence="6">
        <name>Mg(2+)</name>
        <dbReference type="ChEBI" id="CHEBI:18420"/>
    </cofactor>
</comment>
<dbReference type="Pfam" id="PF01850">
    <property type="entry name" value="PIN"/>
    <property type="match status" value="1"/>
</dbReference>
<accession>A0A4R4ZW21</accession>
<feature type="binding site" evidence="6">
    <location>
        <position position="98"/>
    </location>
    <ligand>
        <name>Mg(2+)</name>
        <dbReference type="ChEBI" id="CHEBI:18420"/>
    </ligand>
</feature>
<keyword evidence="1 6" id="KW-1277">Toxin-antitoxin system</keyword>
<evidence type="ECO:0000313" key="9">
    <source>
        <dbReference type="Proteomes" id="UP000295124"/>
    </source>
</evidence>